<feature type="compositionally biased region" description="Basic residues" evidence="4">
    <location>
        <begin position="387"/>
        <end position="402"/>
    </location>
</feature>
<dbReference type="InterPro" id="IPR010123">
    <property type="entry name" value="PHA_synth_III_E"/>
</dbReference>
<evidence type="ECO:0000256" key="1">
    <source>
        <dbReference type="ARBA" id="ARBA00004683"/>
    </source>
</evidence>
<organism evidence="5 6">
    <name type="scientific">Dokdonella ginsengisoli</name>
    <dbReference type="NCBI Taxonomy" id="363846"/>
    <lineage>
        <taxon>Bacteria</taxon>
        <taxon>Pseudomonadati</taxon>
        <taxon>Pseudomonadota</taxon>
        <taxon>Gammaproteobacteria</taxon>
        <taxon>Lysobacterales</taxon>
        <taxon>Rhodanobacteraceae</taxon>
        <taxon>Dokdonella</taxon>
    </lineage>
</organism>
<proteinExistence type="predicted"/>
<dbReference type="NCBIfam" id="TIGR01834">
    <property type="entry name" value="PHA_synth_III_E"/>
    <property type="match status" value="1"/>
</dbReference>
<name>A0ABV9QVE2_9GAMM</name>
<comment type="caution">
    <text evidence="5">The sequence shown here is derived from an EMBL/GenBank/DDBJ whole genome shotgun (WGS) entry which is preliminary data.</text>
</comment>
<keyword evidence="6" id="KW-1185">Reference proteome</keyword>
<sequence length="402" mass="43842">MGQSPNPDWLNQWQGFSRNMMNAWQDMARQAGAAPQAPASPWHDGFEQWARLFASGGGTQGETIERIIDSAKGYAAFMQSALAAAANAGTGGPAWSETFRSGFGIPGAESMPFGSDLLRAMREMPVHGGGYAAIFNTLGSLRPPAADAGELKSWLSLPAFGLAREHQEHYQKMAVAWVECQEQMARYNALMLKASQRGFELFEGKLTEREQPGRQIDSLRALYDLWVDAAEEGYAEVALSTEFREVYGALVNAQMRVRSQIQQEVERVAVDLGMPTRTELNNIGERLQALRRELRARGDDGLAREVARLRDEVAALKAAGKRAGGGRAAEDKAPEPPPPRAAHTRAKERPARPKAEPEKKARRAVAAVAPGNFSSRIAKFADASLGRGKKKSAQAAKSKKKR</sequence>
<reference evidence="6" key="1">
    <citation type="journal article" date="2019" name="Int. J. Syst. Evol. Microbiol.">
        <title>The Global Catalogue of Microorganisms (GCM) 10K type strain sequencing project: providing services to taxonomists for standard genome sequencing and annotation.</title>
        <authorList>
            <consortium name="The Broad Institute Genomics Platform"/>
            <consortium name="The Broad Institute Genome Sequencing Center for Infectious Disease"/>
            <person name="Wu L."/>
            <person name="Ma J."/>
        </authorList>
    </citation>
    <scope>NUCLEOTIDE SEQUENCE [LARGE SCALE GENOMIC DNA]</scope>
    <source>
        <strain evidence="6">CCUG 30340</strain>
    </source>
</reference>
<evidence type="ECO:0000256" key="2">
    <source>
        <dbReference type="ARBA" id="ARBA00019066"/>
    </source>
</evidence>
<accession>A0ABV9QVE2</accession>
<comment type="pathway">
    <text evidence="1">Biopolymer metabolism; poly-(R)-3-hydroxybutanoate biosynthesis.</text>
</comment>
<protein>
    <recommendedName>
        <fullName evidence="2">Poly(3-hydroxyalkanoate) polymerase subunit PhaE</fullName>
    </recommendedName>
</protein>
<evidence type="ECO:0000256" key="4">
    <source>
        <dbReference type="SAM" id="MobiDB-lite"/>
    </source>
</evidence>
<feature type="region of interest" description="Disordered" evidence="4">
    <location>
        <begin position="318"/>
        <end position="402"/>
    </location>
</feature>
<gene>
    <name evidence="5" type="primary">phaE</name>
    <name evidence="5" type="ORF">ACFO6Q_09650</name>
</gene>
<keyword evidence="3" id="KW-0583">PHB biosynthesis</keyword>
<evidence type="ECO:0000256" key="3">
    <source>
        <dbReference type="ARBA" id="ARBA00022752"/>
    </source>
</evidence>
<dbReference type="Pfam" id="PF09712">
    <property type="entry name" value="PHA_synth_III_E"/>
    <property type="match status" value="1"/>
</dbReference>
<dbReference type="RefSeq" id="WP_380020453.1">
    <property type="nucleotide sequence ID" value="NZ_JBHSHD010000007.1"/>
</dbReference>
<feature type="compositionally biased region" description="Basic and acidic residues" evidence="4">
    <location>
        <begin position="345"/>
        <end position="359"/>
    </location>
</feature>
<dbReference type="EMBL" id="JBHSHD010000007">
    <property type="protein sequence ID" value="MFC4820589.1"/>
    <property type="molecule type" value="Genomic_DNA"/>
</dbReference>
<dbReference type="Proteomes" id="UP001595886">
    <property type="component" value="Unassembled WGS sequence"/>
</dbReference>
<evidence type="ECO:0000313" key="6">
    <source>
        <dbReference type="Proteomes" id="UP001595886"/>
    </source>
</evidence>
<evidence type="ECO:0000313" key="5">
    <source>
        <dbReference type="EMBL" id="MFC4820589.1"/>
    </source>
</evidence>